<evidence type="ECO:0000313" key="2">
    <source>
        <dbReference type="EMBL" id="KFA65006.1"/>
    </source>
</evidence>
<name>A0A084QM21_STAC4</name>
<protein>
    <submittedName>
        <fullName evidence="2">Uncharacterized protein</fullName>
    </submittedName>
</protein>
<evidence type="ECO:0000313" key="3">
    <source>
        <dbReference type="Proteomes" id="UP000028524"/>
    </source>
</evidence>
<gene>
    <name evidence="2" type="ORF">S40285_10454</name>
</gene>
<feature type="compositionally biased region" description="Pro residues" evidence="1">
    <location>
        <begin position="1"/>
        <end position="22"/>
    </location>
</feature>
<dbReference type="AlphaFoldDB" id="A0A084QM21"/>
<sequence length="82" mass="8684">MRRCPAFPPPKQPGIPTKPAPTPTKGHDAASPPPRVNGVSLAPVAAGPNGRECLREEEEEEEERGADGVQVVYLDCTPVGWA</sequence>
<dbReference type="HOGENOM" id="CLU_2559813_0_0_1"/>
<evidence type="ECO:0000256" key="1">
    <source>
        <dbReference type="SAM" id="MobiDB-lite"/>
    </source>
</evidence>
<feature type="region of interest" description="Disordered" evidence="1">
    <location>
        <begin position="1"/>
        <end position="68"/>
    </location>
</feature>
<reference evidence="2 3" key="1">
    <citation type="journal article" date="2014" name="BMC Genomics">
        <title>Comparative genome sequencing reveals chemotype-specific gene clusters in the toxigenic black mold Stachybotrys.</title>
        <authorList>
            <person name="Semeiks J."/>
            <person name="Borek D."/>
            <person name="Otwinowski Z."/>
            <person name="Grishin N.V."/>
        </authorList>
    </citation>
    <scope>NUCLEOTIDE SEQUENCE [LARGE SCALE GENOMIC DNA]</scope>
    <source>
        <strain evidence="2 3">IBT 40285</strain>
    </source>
</reference>
<proteinExistence type="predicted"/>
<organism evidence="2 3">
    <name type="scientific">Stachybotrys chlorohalonatus (strain IBT 40285)</name>
    <dbReference type="NCBI Taxonomy" id="1283841"/>
    <lineage>
        <taxon>Eukaryota</taxon>
        <taxon>Fungi</taxon>
        <taxon>Dikarya</taxon>
        <taxon>Ascomycota</taxon>
        <taxon>Pezizomycotina</taxon>
        <taxon>Sordariomycetes</taxon>
        <taxon>Hypocreomycetidae</taxon>
        <taxon>Hypocreales</taxon>
        <taxon>Stachybotryaceae</taxon>
        <taxon>Stachybotrys</taxon>
    </lineage>
</organism>
<accession>A0A084QM21</accession>
<feature type="compositionally biased region" description="Acidic residues" evidence="1">
    <location>
        <begin position="55"/>
        <end position="64"/>
    </location>
</feature>
<keyword evidence="3" id="KW-1185">Reference proteome</keyword>
<dbReference type="InParanoid" id="A0A084QM21"/>
<dbReference type="Proteomes" id="UP000028524">
    <property type="component" value="Unassembled WGS sequence"/>
</dbReference>
<dbReference type="EMBL" id="KL660627">
    <property type="protein sequence ID" value="KFA65006.1"/>
    <property type="molecule type" value="Genomic_DNA"/>
</dbReference>